<protein>
    <recommendedName>
        <fullName evidence="1">Acyl-CoA oxidase C-alpha1 domain-containing protein</fullName>
    </recommendedName>
</protein>
<dbReference type="InParanoid" id="T0QSR0"/>
<name>T0QSR0_SAPDV</name>
<dbReference type="STRING" id="1156394.T0QSR0"/>
<feature type="domain" description="Acyl-CoA oxidase C-alpha1" evidence="1">
    <location>
        <begin position="8"/>
        <end position="143"/>
    </location>
</feature>
<reference evidence="2 3" key="1">
    <citation type="submission" date="2012-04" db="EMBL/GenBank/DDBJ databases">
        <title>The Genome Sequence of Saprolegnia declina VS20.</title>
        <authorList>
            <consortium name="The Broad Institute Genome Sequencing Platform"/>
            <person name="Russ C."/>
            <person name="Nusbaum C."/>
            <person name="Tyler B."/>
            <person name="van West P."/>
            <person name="Dieguez-Uribeondo J."/>
            <person name="de Bruijn I."/>
            <person name="Tripathy S."/>
            <person name="Jiang R."/>
            <person name="Young S.K."/>
            <person name="Zeng Q."/>
            <person name="Gargeya S."/>
            <person name="Fitzgerald M."/>
            <person name="Haas B."/>
            <person name="Abouelleil A."/>
            <person name="Alvarado L."/>
            <person name="Arachchi H.M."/>
            <person name="Berlin A."/>
            <person name="Chapman S.B."/>
            <person name="Goldberg J."/>
            <person name="Griggs A."/>
            <person name="Gujja S."/>
            <person name="Hansen M."/>
            <person name="Howarth C."/>
            <person name="Imamovic A."/>
            <person name="Larimer J."/>
            <person name="McCowen C."/>
            <person name="Montmayeur A."/>
            <person name="Murphy C."/>
            <person name="Neiman D."/>
            <person name="Pearson M."/>
            <person name="Priest M."/>
            <person name="Roberts A."/>
            <person name="Saif S."/>
            <person name="Shea T."/>
            <person name="Sisk P."/>
            <person name="Sykes S."/>
            <person name="Wortman J."/>
            <person name="Nusbaum C."/>
            <person name="Birren B."/>
        </authorList>
    </citation>
    <scope>NUCLEOTIDE SEQUENCE [LARGE SCALE GENOMIC DNA]</scope>
    <source>
        <strain evidence="2 3">VS20</strain>
    </source>
</reference>
<dbReference type="GO" id="GO:0055088">
    <property type="term" value="P:lipid homeostasis"/>
    <property type="evidence" value="ECO:0007669"/>
    <property type="project" value="TreeGrafter"/>
</dbReference>
<dbReference type="GO" id="GO:0003997">
    <property type="term" value="F:acyl-CoA oxidase activity"/>
    <property type="evidence" value="ECO:0007669"/>
    <property type="project" value="InterPro"/>
</dbReference>
<dbReference type="InterPro" id="IPR036250">
    <property type="entry name" value="AcylCo_DH-like_C"/>
</dbReference>
<dbReference type="Pfam" id="PF22924">
    <property type="entry name" value="ACOX_C_alpha1"/>
    <property type="match status" value="1"/>
</dbReference>
<organism evidence="2 3">
    <name type="scientific">Saprolegnia diclina (strain VS20)</name>
    <dbReference type="NCBI Taxonomy" id="1156394"/>
    <lineage>
        <taxon>Eukaryota</taxon>
        <taxon>Sar</taxon>
        <taxon>Stramenopiles</taxon>
        <taxon>Oomycota</taxon>
        <taxon>Saprolegniomycetes</taxon>
        <taxon>Saprolegniales</taxon>
        <taxon>Saprolegniaceae</taxon>
        <taxon>Saprolegnia</taxon>
    </lineage>
</organism>
<dbReference type="OrthoDB" id="538336at2759"/>
<sequence>MLISGPARLQGAPPGRKANAIEVPVLSYENQQLTLLPMIAMSYGCLFNHRRLRAIYDSMLTQLDGSINAHQLDMLNQLHATSSGLKAFVTTEASNGMERMRRACGGHGFSASSNIPHLMQEFVGACTFEGTFDVLIQQHAASLFKRLHKPVNVRAAPRRL</sequence>
<dbReference type="SUPFAM" id="SSF47203">
    <property type="entry name" value="Acyl-CoA dehydrogenase C-terminal domain-like"/>
    <property type="match status" value="1"/>
</dbReference>
<evidence type="ECO:0000313" key="2">
    <source>
        <dbReference type="EMBL" id="EQC37030.1"/>
    </source>
</evidence>
<dbReference type="GO" id="GO:0071949">
    <property type="term" value="F:FAD binding"/>
    <property type="evidence" value="ECO:0007669"/>
    <property type="project" value="InterPro"/>
</dbReference>
<dbReference type="eggNOG" id="KOG0136">
    <property type="taxonomic scope" value="Eukaryota"/>
</dbReference>
<dbReference type="InterPro" id="IPR055060">
    <property type="entry name" value="ACOX_C_alpha1"/>
</dbReference>
<accession>T0QSR0</accession>
<evidence type="ECO:0000259" key="1">
    <source>
        <dbReference type="Pfam" id="PF22924"/>
    </source>
</evidence>
<dbReference type="RefSeq" id="XP_008609811.1">
    <property type="nucleotide sequence ID" value="XM_008611589.1"/>
</dbReference>
<dbReference type="InterPro" id="IPR012258">
    <property type="entry name" value="Acyl-CoA_oxidase"/>
</dbReference>
<dbReference type="Proteomes" id="UP000030762">
    <property type="component" value="Unassembled WGS sequence"/>
</dbReference>
<gene>
    <name evidence="2" type="ORF">SDRG_05849</name>
</gene>
<dbReference type="PANTHER" id="PTHR10909:SF250">
    <property type="entry name" value="PEROXISOMAL ACYL-COENZYME A OXIDASE 1"/>
    <property type="match status" value="1"/>
</dbReference>
<keyword evidence="3" id="KW-1185">Reference proteome</keyword>
<evidence type="ECO:0000313" key="3">
    <source>
        <dbReference type="Proteomes" id="UP000030762"/>
    </source>
</evidence>
<proteinExistence type="predicted"/>
<dbReference type="GO" id="GO:0005504">
    <property type="term" value="F:fatty acid binding"/>
    <property type="evidence" value="ECO:0007669"/>
    <property type="project" value="TreeGrafter"/>
</dbReference>
<dbReference type="GeneID" id="19946576"/>
<dbReference type="EMBL" id="JH767146">
    <property type="protein sequence ID" value="EQC37030.1"/>
    <property type="molecule type" value="Genomic_DNA"/>
</dbReference>
<dbReference type="GO" id="GO:0005777">
    <property type="term" value="C:peroxisome"/>
    <property type="evidence" value="ECO:0007669"/>
    <property type="project" value="InterPro"/>
</dbReference>
<dbReference type="Gene3D" id="1.20.140.10">
    <property type="entry name" value="Butyryl-CoA Dehydrogenase, subunit A, domain 3"/>
    <property type="match status" value="1"/>
</dbReference>
<dbReference type="PANTHER" id="PTHR10909">
    <property type="entry name" value="ELECTRON TRANSPORT OXIDOREDUCTASE"/>
    <property type="match status" value="1"/>
</dbReference>
<dbReference type="AlphaFoldDB" id="T0QSR0"/>
<dbReference type="GO" id="GO:0033540">
    <property type="term" value="P:fatty acid beta-oxidation using acyl-CoA oxidase"/>
    <property type="evidence" value="ECO:0007669"/>
    <property type="project" value="TreeGrafter"/>
</dbReference>
<dbReference type="VEuPathDB" id="FungiDB:SDRG_05849"/>